<dbReference type="RefSeq" id="WP_362912711.1">
    <property type="nucleotide sequence ID" value="NZ_JBHSBC010000023.1"/>
</dbReference>
<evidence type="ECO:0000256" key="2">
    <source>
        <dbReference type="ARBA" id="ARBA00022475"/>
    </source>
</evidence>
<feature type="transmembrane region" description="Helical" evidence="6">
    <location>
        <begin position="114"/>
        <end position="134"/>
    </location>
</feature>
<reference evidence="9" key="1">
    <citation type="journal article" date="2019" name="Int. J. Syst. Evol. Microbiol.">
        <title>The Global Catalogue of Microorganisms (GCM) 10K type strain sequencing project: providing services to taxonomists for standard genome sequencing and annotation.</title>
        <authorList>
            <consortium name="The Broad Institute Genomics Platform"/>
            <consortium name="The Broad Institute Genome Sequencing Center for Infectious Disease"/>
            <person name="Wu L."/>
            <person name="Ma J."/>
        </authorList>
    </citation>
    <scope>NUCLEOTIDE SEQUENCE [LARGE SCALE GENOMIC DNA]</scope>
    <source>
        <strain evidence="9">TBRC 7912</strain>
    </source>
</reference>
<proteinExistence type="predicted"/>
<evidence type="ECO:0000313" key="9">
    <source>
        <dbReference type="Proteomes" id="UP001595698"/>
    </source>
</evidence>
<comment type="caution">
    <text evidence="8">The sequence shown here is derived from an EMBL/GenBank/DDBJ whole genome shotgun (WGS) entry which is preliminary data.</text>
</comment>
<comment type="subcellular location">
    <subcellularLocation>
        <location evidence="1">Cell membrane</location>
        <topology evidence="1">Multi-pass membrane protein</topology>
    </subcellularLocation>
</comment>
<gene>
    <name evidence="8" type="ORF">ACFOYY_24185</name>
</gene>
<evidence type="ECO:0000259" key="7">
    <source>
        <dbReference type="PROSITE" id="PS50850"/>
    </source>
</evidence>
<dbReference type="InterPro" id="IPR020846">
    <property type="entry name" value="MFS_dom"/>
</dbReference>
<dbReference type="SUPFAM" id="SSF103473">
    <property type="entry name" value="MFS general substrate transporter"/>
    <property type="match status" value="1"/>
</dbReference>
<dbReference type="Gene3D" id="1.20.1250.20">
    <property type="entry name" value="MFS general substrate transporter like domains"/>
    <property type="match status" value="1"/>
</dbReference>
<dbReference type="PROSITE" id="PS50850">
    <property type="entry name" value="MFS"/>
    <property type="match status" value="1"/>
</dbReference>
<evidence type="ECO:0000313" key="8">
    <source>
        <dbReference type="EMBL" id="MFC3983250.1"/>
    </source>
</evidence>
<protein>
    <submittedName>
        <fullName evidence="8">MFS transporter</fullName>
    </submittedName>
</protein>
<feature type="transmembrane region" description="Helical" evidence="6">
    <location>
        <begin position="181"/>
        <end position="203"/>
    </location>
</feature>
<feature type="transmembrane region" description="Helical" evidence="6">
    <location>
        <begin position="56"/>
        <end position="80"/>
    </location>
</feature>
<feature type="transmembrane region" description="Helical" evidence="6">
    <location>
        <begin position="27"/>
        <end position="50"/>
    </location>
</feature>
<feature type="transmembrane region" description="Helical" evidence="6">
    <location>
        <begin position="233"/>
        <end position="255"/>
    </location>
</feature>
<keyword evidence="9" id="KW-1185">Reference proteome</keyword>
<name>A0ABV8F5G8_9ACTN</name>
<dbReference type="InterPro" id="IPR011701">
    <property type="entry name" value="MFS"/>
</dbReference>
<dbReference type="PANTHER" id="PTHR23513">
    <property type="entry name" value="INTEGRAL MEMBRANE EFFLUX PROTEIN-RELATED"/>
    <property type="match status" value="1"/>
</dbReference>
<evidence type="ECO:0000256" key="5">
    <source>
        <dbReference type="ARBA" id="ARBA00023136"/>
    </source>
</evidence>
<evidence type="ECO:0000256" key="4">
    <source>
        <dbReference type="ARBA" id="ARBA00022989"/>
    </source>
</evidence>
<feature type="transmembrane region" description="Helical" evidence="6">
    <location>
        <begin position="387"/>
        <end position="406"/>
    </location>
</feature>
<keyword evidence="5 6" id="KW-0472">Membrane</keyword>
<keyword evidence="3 6" id="KW-0812">Transmembrane</keyword>
<feature type="transmembrane region" description="Helical" evidence="6">
    <location>
        <begin position="155"/>
        <end position="175"/>
    </location>
</feature>
<feature type="transmembrane region" description="Helical" evidence="6">
    <location>
        <begin position="321"/>
        <end position="340"/>
    </location>
</feature>
<dbReference type="CDD" id="cd06173">
    <property type="entry name" value="MFS_MefA_like"/>
    <property type="match status" value="1"/>
</dbReference>
<dbReference type="EMBL" id="JBHSBC010000023">
    <property type="protein sequence ID" value="MFC3983250.1"/>
    <property type="molecule type" value="Genomic_DNA"/>
</dbReference>
<feature type="domain" description="Major facilitator superfamily (MFS) profile" evidence="7">
    <location>
        <begin position="222"/>
        <end position="415"/>
    </location>
</feature>
<dbReference type="PANTHER" id="PTHR23513:SF6">
    <property type="entry name" value="MAJOR FACILITATOR SUPERFAMILY ASSOCIATED DOMAIN-CONTAINING PROTEIN"/>
    <property type="match status" value="1"/>
</dbReference>
<accession>A0ABV8F5G8</accession>
<feature type="transmembrane region" description="Helical" evidence="6">
    <location>
        <begin position="87"/>
        <end position="108"/>
    </location>
</feature>
<keyword evidence="2" id="KW-1003">Cell membrane</keyword>
<dbReference type="Proteomes" id="UP001595698">
    <property type="component" value="Unassembled WGS sequence"/>
</dbReference>
<feature type="transmembrane region" description="Helical" evidence="6">
    <location>
        <begin position="361"/>
        <end position="381"/>
    </location>
</feature>
<organism evidence="8 9">
    <name type="scientific">Streptosporangium jomthongense</name>
    <dbReference type="NCBI Taxonomy" id="1193683"/>
    <lineage>
        <taxon>Bacteria</taxon>
        <taxon>Bacillati</taxon>
        <taxon>Actinomycetota</taxon>
        <taxon>Actinomycetes</taxon>
        <taxon>Streptosporangiales</taxon>
        <taxon>Streptosporangiaceae</taxon>
        <taxon>Streptosporangium</taxon>
    </lineage>
</organism>
<feature type="transmembrane region" description="Helical" evidence="6">
    <location>
        <begin position="267"/>
        <end position="285"/>
    </location>
</feature>
<dbReference type="Pfam" id="PF07690">
    <property type="entry name" value="MFS_1"/>
    <property type="match status" value="1"/>
</dbReference>
<sequence length="415" mass="42284">MADARADGATEGNPPVGVRTPRFRRLWWSWTISLCGDGVRFLALPLYVALRSRDPLATSAVAFAETLPWLLGALPAGAVVDRSPPRTVLVAAHGVRAVLTAVLVTAMAAGADSVALLCVFAFLLTLAETFADPASQVMMVHLAGPDDLQEANSRFYAVNTVAMTVIGPLAGGLVIAVNPVLAFTVDGLSFVAAALLVATLPAFPADAGATGTRLVAGVGESVRLLLGHPGLRTLATMVMVAGVASTAFDTLLPLYAVDSLGMGPRTVGSLVMAFGVATLAGTWLAPRLARRVSDGPVMITGMVVSGGGITLVGLVGTVAAAWTGVAMMGAGVGLWNVLSATRRQRLTPPGAMGRVSGAYRMMAWGLMPVGSGLAGVLAAATTLRVPILVAGLATILTIALLAVPLLRTGPARETP</sequence>
<dbReference type="InterPro" id="IPR036259">
    <property type="entry name" value="MFS_trans_sf"/>
</dbReference>
<feature type="transmembrane region" description="Helical" evidence="6">
    <location>
        <begin position="297"/>
        <end position="315"/>
    </location>
</feature>
<evidence type="ECO:0000256" key="1">
    <source>
        <dbReference type="ARBA" id="ARBA00004651"/>
    </source>
</evidence>
<evidence type="ECO:0000256" key="6">
    <source>
        <dbReference type="SAM" id="Phobius"/>
    </source>
</evidence>
<evidence type="ECO:0000256" key="3">
    <source>
        <dbReference type="ARBA" id="ARBA00022692"/>
    </source>
</evidence>
<keyword evidence="4 6" id="KW-1133">Transmembrane helix</keyword>